<dbReference type="EMBL" id="JAQGEF010000010">
    <property type="protein sequence ID" value="MDA3615195.1"/>
    <property type="molecule type" value="Genomic_DNA"/>
</dbReference>
<dbReference type="InterPro" id="IPR054593">
    <property type="entry name" value="Beta-mannosidase-like_N2"/>
</dbReference>
<dbReference type="Pfam" id="PF22666">
    <property type="entry name" value="Glyco_hydro_2_N2"/>
    <property type="match status" value="1"/>
</dbReference>
<gene>
    <name evidence="5" type="ORF">O3P16_10285</name>
</gene>
<feature type="domain" description="Beta-mannosidase-like galactose-binding" evidence="4">
    <location>
        <begin position="1024"/>
        <end position="1103"/>
    </location>
</feature>
<dbReference type="InterPro" id="IPR008979">
    <property type="entry name" value="Galactose-bd-like_sf"/>
</dbReference>
<proteinExistence type="predicted"/>
<dbReference type="PANTHER" id="PTHR43817">
    <property type="entry name" value="GLYCOSYL HYDROLASE"/>
    <property type="match status" value="1"/>
</dbReference>
<dbReference type="Gene3D" id="2.60.120.260">
    <property type="entry name" value="Galactose-binding domain-like"/>
    <property type="match status" value="2"/>
</dbReference>
<evidence type="ECO:0000256" key="1">
    <source>
        <dbReference type="ARBA" id="ARBA00022729"/>
    </source>
</evidence>
<reference evidence="5 6" key="1">
    <citation type="submission" date="2022-12" db="EMBL/GenBank/DDBJ databases">
        <title>Chitinophagaceae gen. sp. nov., a new member of the family Chitinophagaceae, isolated from soil in a chemical factory.</title>
        <authorList>
            <person name="Ke Z."/>
        </authorList>
    </citation>
    <scope>NUCLEOTIDE SEQUENCE [LARGE SCALE GENOMIC DNA]</scope>
    <source>
        <strain evidence="5 6">LY-5</strain>
    </source>
</reference>
<dbReference type="Proteomes" id="UP001210231">
    <property type="component" value="Unassembled WGS sequence"/>
</dbReference>
<evidence type="ECO:0000256" key="2">
    <source>
        <dbReference type="ARBA" id="ARBA00022801"/>
    </source>
</evidence>
<feature type="signal peptide" evidence="3">
    <location>
        <begin position="1"/>
        <end position="19"/>
    </location>
</feature>
<evidence type="ECO:0000313" key="6">
    <source>
        <dbReference type="Proteomes" id="UP001210231"/>
    </source>
</evidence>
<feature type="chain" id="PRO_5046743063" evidence="3">
    <location>
        <begin position="20"/>
        <end position="1137"/>
    </location>
</feature>
<keyword evidence="6" id="KW-1185">Reference proteome</keyword>
<dbReference type="RefSeq" id="WP_407031518.1">
    <property type="nucleotide sequence ID" value="NZ_JAQGEF010000010.1"/>
</dbReference>
<dbReference type="NCBIfam" id="NF045579">
    <property type="entry name" value="rhamnoside_JR"/>
    <property type="match status" value="1"/>
</dbReference>
<name>A0ABT4UK96_9BACT</name>
<evidence type="ECO:0000256" key="3">
    <source>
        <dbReference type="SAM" id="SignalP"/>
    </source>
</evidence>
<evidence type="ECO:0000259" key="4">
    <source>
        <dbReference type="Pfam" id="PF22666"/>
    </source>
</evidence>
<protein>
    <submittedName>
        <fullName evidence="5">Glycosyl hydrolase</fullName>
    </submittedName>
</protein>
<accession>A0ABT4UK96</accession>
<keyword evidence="1 3" id="KW-0732">Signal</keyword>
<dbReference type="GO" id="GO:0016787">
    <property type="term" value="F:hydrolase activity"/>
    <property type="evidence" value="ECO:0007669"/>
    <property type="project" value="UniProtKB-KW"/>
</dbReference>
<evidence type="ECO:0000313" key="5">
    <source>
        <dbReference type="EMBL" id="MDA3615195.1"/>
    </source>
</evidence>
<organism evidence="5 6">
    <name type="scientific">Polluticaenibacter yanchengensis</name>
    <dbReference type="NCBI Taxonomy" id="3014562"/>
    <lineage>
        <taxon>Bacteria</taxon>
        <taxon>Pseudomonadati</taxon>
        <taxon>Bacteroidota</taxon>
        <taxon>Chitinophagia</taxon>
        <taxon>Chitinophagales</taxon>
        <taxon>Chitinophagaceae</taxon>
        <taxon>Polluticaenibacter</taxon>
    </lineage>
</organism>
<sequence length="1137" mass="127990">MIKYFFSLLLLLNFGTVNAQFEKVLMPENAEKPWVLWYWVKAAVSKEGITADLEAMKRNGIGGAFLVAVRDTTAGIPKDKQVRQLTPEFWAMVKFSMSEAKRIGLQMGFHFSDGFALGGGPWITPEMSMQKVVFADTVVAGNKKLNFKIPQTETYKGYSKRIAVLAFPTPNGYTQSTYSINPVITTESGENADFLVHKTTKESFKSNKPTWIQYSFKEPFLCRSIFIATNGNNYQAQKLLVQKSDDGVRFTNVEQLEAPRAGWQDTDADFTYSIVPTTAKYFRFVFNREGTEPGSEDLDNAKWRPNLKIVNLTLSSAARIDQYEGKAGYVWRQSPRTPNEKISNEWCIDPAKMIDITKYVNSNGELSWNAPSGNWTIMHFAHTSTGHTNATGGGGIGLESDKFNADAVKMQYEHWYGEAVKQMGPELAHDVLKFFYIDSWECGSQNWSSQFRAEFIKRRQYDPLKYLPAMAGIPVKSIDESERYLYDIRQTITELVNDKFFVTLRNIAHSNGYVFTAESVAPTMLGDGMLHYSKVDVPMSEFWYNSPTHDKPNDIADAINAAHVYGKPIVQAEAFTTVRMLWNEHPGILKHVQDRNYAFGINRLVYHVFTHNPWVNKKPGMTLDGVGLLFQRDQTWWDNGGKAWVDYATNSQRWLQKGRPVADIAVFTGDDLPRRSILPDRLVTTFPGLMGKEKVVRERTRLENKDQPMAEIPVGVFNAANSPLPHQWNNILNGYQYDCINPDALINLAKVENGEIVLPGGARYKILVLPAKSQLLSNNHLLDPKSALKIWDLINAGAKVVINTPWTASTGLGNFKEDDIIVKNIYNKLSEGIFTKVADGNGNSVFVKNIGSGLVIKGPIEISNLDVLDITRDIVITDKNIAANTDNEITYTHKSADGTDIYFISNQVDKTKSATVSLRASNKYIYLYDAVSNQYSNLPVTVKDNRTQADIWLAPYQALFIILTDTEMLTIKENIKLVAKTPVNGKWQVRFDKDLGGPEKTVTSKQLTTWNMNTDSSIAYYSGTASYTTTANFKKKANQKLVLNFSEIYNTATVRINGIDCGTLWTYPYSLDVTKAIKSGKNKIEILVTNTWHNRLIGDENLPKEKRVTTTFAPFRLANRPLENAGLAGSVWLESFE</sequence>
<keyword evidence="2 5" id="KW-0378">Hydrolase</keyword>
<dbReference type="SUPFAM" id="SSF49785">
    <property type="entry name" value="Galactose-binding domain-like"/>
    <property type="match status" value="2"/>
</dbReference>
<comment type="caution">
    <text evidence="5">The sequence shown here is derived from an EMBL/GenBank/DDBJ whole genome shotgun (WGS) entry which is preliminary data.</text>
</comment>
<dbReference type="Pfam" id="PF17132">
    <property type="entry name" value="Glyco_hydro_106"/>
    <property type="match status" value="2"/>
</dbReference>
<dbReference type="PANTHER" id="PTHR43817:SF1">
    <property type="entry name" value="HYDROLASE, FAMILY 43, PUTATIVE (AFU_ORTHOLOGUE AFUA_3G01660)-RELATED"/>
    <property type="match status" value="1"/>
</dbReference>